<dbReference type="Proteomes" id="UP000649604">
    <property type="component" value="Unassembled WGS sequence"/>
</dbReference>
<proteinExistence type="predicted"/>
<dbReference type="GO" id="GO:0008168">
    <property type="term" value="F:methyltransferase activity"/>
    <property type="evidence" value="ECO:0007669"/>
    <property type="project" value="UniProtKB-KW"/>
</dbReference>
<dbReference type="EMBL" id="WJJP01000207">
    <property type="protein sequence ID" value="MBD3324243.1"/>
    <property type="molecule type" value="Genomic_DNA"/>
</dbReference>
<evidence type="ECO:0000313" key="1">
    <source>
        <dbReference type="EMBL" id="MBD3324243.1"/>
    </source>
</evidence>
<dbReference type="GO" id="GO:0032259">
    <property type="term" value="P:methylation"/>
    <property type="evidence" value="ECO:0007669"/>
    <property type="project" value="UniProtKB-KW"/>
</dbReference>
<dbReference type="Pfam" id="PF05369">
    <property type="entry name" value="MtmB"/>
    <property type="match status" value="1"/>
</dbReference>
<dbReference type="InterPro" id="IPR036655">
    <property type="entry name" value="MtmB_sf"/>
</dbReference>
<accession>A0A9D5JU22</accession>
<dbReference type="AlphaFoldDB" id="A0A9D5JU22"/>
<gene>
    <name evidence="1" type="ORF">GF339_06635</name>
</gene>
<feature type="non-terminal residue" evidence="1">
    <location>
        <position position="300"/>
    </location>
</feature>
<sequence>MIGFWEVVRRSEKGPFIKEGDFDRKVGMAAAQLVKKYDIRYDAEQPVPADDDLADRVYQAGLELFLELGIYCRDTSRLIMFSQDEVEWALKYAPKTVTYGQGEEMRTMPHRRIEDVTPPFCLCTPVGCTVPEEQFVSMVQSYAQEPLSDTFSSAFSQTVQGRPIKSGTPQEVEAAIWNVIKLREAARAAGRPQIGIHNLVSNAERTDATLAAMQAEFGAQPNDGLALAATAEMKVDYERLKKAVFLRHTSYNKYGLYGPIMGGYAGGPEATALVHVAHHFLGLLAFEVQWHDGFPLHLMQ</sequence>
<name>A0A9D5JU22_9BACT</name>
<dbReference type="SUPFAM" id="SSF75098">
    <property type="entry name" value="Monomethylamine methyltransferase MtmB"/>
    <property type="match status" value="1"/>
</dbReference>
<reference evidence="1" key="1">
    <citation type="submission" date="2019-11" db="EMBL/GenBank/DDBJ databases">
        <title>Microbial mats filling the niche in hypersaline microbial mats.</title>
        <authorList>
            <person name="Wong H.L."/>
            <person name="Macleod F.I."/>
            <person name="White R.A. III"/>
            <person name="Burns B.P."/>
        </authorList>
    </citation>
    <scope>NUCLEOTIDE SEQUENCE</scope>
    <source>
        <strain evidence="1">Rbin_158</strain>
    </source>
</reference>
<evidence type="ECO:0000313" key="2">
    <source>
        <dbReference type="Proteomes" id="UP000649604"/>
    </source>
</evidence>
<organism evidence="1 2">
    <name type="scientific">candidate division KSB3 bacterium</name>
    <dbReference type="NCBI Taxonomy" id="2044937"/>
    <lineage>
        <taxon>Bacteria</taxon>
        <taxon>candidate division KSB3</taxon>
    </lineage>
</organism>
<comment type="caution">
    <text evidence="1">The sequence shown here is derived from an EMBL/GenBank/DDBJ whole genome shotgun (WGS) entry which is preliminary data.</text>
</comment>
<keyword evidence="1" id="KW-0489">Methyltransferase</keyword>
<dbReference type="Gene3D" id="3.20.20.460">
    <property type="entry name" value="Monomethylamine methyltransferase MtmB"/>
    <property type="match status" value="1"/>
</dbReference>
<keyword evidence="1" id="KW-0808">Transferase</keyword>
<dbReference type="InterPro" id="IPR008031">
    <property type="entry name" value="MtmB_MeTrfase"/>
</dbReference>
<protein>
    <submittedName>
        <fullName evidence="1">Monomethylamine:corrinoid methyltransferase</fullName>
    </submittedName>
</protein>